<evidence type="ECO:0000313" key="4">
    <source>
        <dbReference type="EMBL" id="MDB8612808.1"/>
    </source>
</evidence>
<organism evidence="2 10">
    <name type="scientific">Streptococcus salivarius</name>
    <dbReference type="NCBI Taxonomy" id="1304"/>
    <lineage>
        <taxon>Bacteria</taxon>
        <taxon>Bacillati</taxon>
        <taxon>Bacillota</taxon>
        <taxon>Bacilli</taxon>
        <taxon>Lactobacillales</taxon>
        <taxon>Streptococcaceae</taxon>
        <taxon>Streptococcus</taxon>
    </lineage>
</organism>
<dbReference type="InterPro" id="IPR021690">
    <property type="entry name" value="DUF3272"/>
</dbReference>
<dbReference type="EMBL" id="VDCW01000013">
    <property type="protein sequence ID" value="TNF66236.1"/>
    <property type="molecule type" value="Genomic_DNA"/>
</dbReference>
<feature type="transmembrane region" description="Helical" evidence="1">
    <location>
        <begin position="26"/>
        <end position="43"/>
    </location>
</feature>
<evidence type="ECO:0000313" key="11">
    <source>
        <dbReference type="Proteomes" id="UP000248776"/>
    </source>
</evidence>
<dbReference type="RefSeq" id="WP_002883500.1">
    <property type="nucleotide sequence ID" value="NZ_AP031488.1"/>
</dbReference>
<evidence type="ECO:0000313" key="12">
    <source>
        <dbReference type="Proteomes" id="UP000308186"/>
    </source>
</evidence>
<evidence type="ECO:0000313" key="10">
    <source>
        <dbReference type="Proteomes" id="UP000027855"/>
    </source>
</evidence>
<dbReference type="EMBL" id="JAQMJT010000001">
    <property type="protein sequence ID" value="MDB8612808.1"/>
    <property type="molecule type" value="Genomic_DNA"/>
</dbReference>
<evidence type="ECO:0000313" key="14">
    <source>
        <dbReference type="Proteomes" id="UP000422997"/>
    </source>
</evidence>
<reference evidence="7 14" key="2">
    <citation type="submission" date="2016-11" db="EMBL/GenBank/DDBJ databases">
        <title>The potential of Streptococcus salivarius to inhibit the production of volatile sulphur compounds in the oral cavity.</title>
        <authorList>
            <person name="Sun L."/>
            <person name="Li Z."/>
            <person name="Jin D."/>
            <person name="Zhao H."/>
        </authorList>
    </citation>
    <scope>NUCLEOTIDE SEQUENCE [LARGE SCALE GENOMIC DNA]</scope>
    <source>
        <strain evidence="7 14">ICDC2</strain>
    </source>
</reference>
<dbReference type="EMBL" id="JAQMJO010000008">
    <property type="protein sequence ID" value="MDB8606572.1"/>
    <property type="molecule type" value="Genomic_DNA"/>
</dbReference>
<dbReference type="Pfam" id="PF11676">
    <property type="entry name" value="DUF3272"/>
    <property type="match status" value="1"/>
</dbReference>
<accession>A0A074JJT1</accession>
<dbReference type="GeneID" id="93792119"/>
<dbReference type="EMBL" id="CP054153">
    <property type="protein sequence ID" value="QMI50889.1"/>
    <property type="molecule type" value="Genomic_DNA"/>
</dbReference>
<dbReference type="EMBL" id="NSIW01000013">
    <property type="protein sequence ID" value="PZD56051.1"/>
    <property type="molecule type" value="Genomic_DNA"/>
</dbReference>
<gene>
    <name evidence="7" type="ORF">BSR19_04890</name>
    <name evidence="5" type="ORF">CKU37_07255</name>
    <name evidence="2" type="ORF">DL07_10305</name>
    <name evidence="9" type="ORF">FBF48_09275</name>
    <name evidence="6" type="ORF">FHI56_06645</name>
    <name evidence="8" type="ORF">HRE60_04220</name>
    <name evidence="3" type="ORF">PNU22_08790</name>
    <name evidence="4" type="ORF">PNU26_00090</name>
</gene>
<reference evidence="9 12" key="5">
    <citation type="submission" date="2019-06" db="EMBL/GenBank/DDBJ databases">
        <title>Genome Announcement To Ensure Probiotic Safety of Streptococcus salivarius UBSS01.</title>
        <authorList>
            <person name="Sulthana A."/>
            <person name="Lakshmi S.G."/>
            <person name="Madempudi R.S."/>
        </authorList>
    </citation>
    <scope>NUCLEOTIDE SEQUENCE [LARGE SCALE GENOMIC DNA]</scope>
    <source>
        <strain evidence="9 12">UBSS01</strain>
    </source>
</reference>
<dbReference type="EMBL" id="CP018187">
    <property type="protein sequence ID" value="QGU80492.1"/>
    <property type="molecule type" value="Genomic_DNA"/>
</dbReference>
<evidence type="ECO:0000313" key="6">
    <source>
        <dbReference type="EMBL" id="QEM32582.1"/>
    </source>
</evidence>
<dbReference type="EMBL" id="JJMT01000006">
    <property type="protein sequence ID" value="KEO46284.1"/>
    <property type="molecule type" value="Genomic_DNA"/>
</dbReference>
<evidence type="ECO:0000313" key="7">
    <source>
        <dbReference type="EMBL" id="QGU80492.1"/>
    </source>
</evidence>
<evidence type="ECO:0000313" key="9">
    <source>
        <dbReference type="EMBL" id="TNF66236.1"/>
    </source>
</evidence>
<evidence type="ECO:0000313" key="5">
    <source>
        <dbReference type="EMBL" id="PZD56051.1"/>
    </source>
</evidence>
<evidence type="ECO:0000313" key="3">
    <source>
        <dbReference type="EMBL" id="MDB8606572.1"/>
    </source>
</evidence>
<evidence type="ECO:0000313" key="15">
    <source>
        <dbReference type="Proteomes" id="UP000516705"/>
    </source>
</evidence>
<dbReference type="Proteomes" id="UP001210204">
    <property type="component" value="Unassembled WGS sequence"/>
</dbReference>
<dbReference type="Proteomes" id="UP000422997">
    <property type="component" value="Chromosome"/>
</dbReference>
<dbReference type="EMBL" id="CP040804">
    <property type="protein sequence ID" value="QEM32582.1"/>
    <property type="molecule type" value="Genomic_DNA"/>
</dbReference>
<evidence type="ECO:0000313" key="2">
    <source>
        <dbReference type="EMBL" id="KEO46284.1"/>
    </source>
</evidence>
<reference evidence="5 11" key="3">
    <citation type="submission" date="2017-08" db="EMBL/GenBank/DDBJ databases">
        <title>Streptococcus salivarius strain HS0302 Genome.</title>
        <authorList>
            <person name="Smith J."/>
            <person name="Deng P."/>
            <person name="Geng M."/>
        </authorList>
    </citation>
    <scope>NUCLEOTIDE SEQUENCE [LARGE SCALE GENOMIC DNA]</scope>
    <source>
        <strain evidence="5 11">HS0302</strain>
    </source>
</reference>
<reference evidence="8 15" key="6">
    <citation type="journal article" date="2020" name="Microbiol. Resour. Announc.">
        <title>Complete Genome Sequence of Streptococcus salivarius DB-B5, a Novel Probiotic Candidate Isolated from the Supragingival Plaque of a Healthy Female Subject.</title>
        <authorList>
            <person name="Fields F.R."/>
            <person name="Li X."/>
            <person name="Navarre W.W."/>
            <person name="Naito M."/>
        </authorList>
    </citation>
    <scope>NUCLEOTIDE SEQUENCE [LARGE SCALE GENOMIC DNA]</scope>
    <source>
        <strain evidence="8 15">DB-B5</strain>
    </source>
</reference>
<evidence type="ECO:0000256" key="1">
    <source>
        <dbReference type="SAM" id="Phobius"/>
    </source>
</evidence>
<dbReference type="Proteomes" id="UP000322622">
    <property type="component" value="Chromosome"/>
</dbReference>
<dbReference type="Proteomes" id="UP001212483">
    <property type="component" value="Unassembled WGS sequence"/>
</dbReference>
<proteinExistence type="predicted"/>
<dbReference type="Proteomes" id="UP000027855">
    <property type="component" value="Unassembled WGS sequence"/>
</dbReference>
<dbReference type="Proteomes" id="UP000308186">
    <property type="component" value="Unassembled WGS sequence"/>
</dbReference>
<dbReference type="AlphaFoldDB" id="A0A074JJT1"/>
<dbReference type="Proteomes" id="UP000248776">
    <property type="component" value="Unassembled WGS sequence"/>
</dbReference>
<dbReference type="KEGG" id="ssah:HSISS4_00810"/>
<sequence>MIQQILFITLETIFETVCFNYSLQHGYYFFTAFFGYLLFRRLWTTYVVSRIARAADKSTKK</sequence>
<reference evidence="3" key="7">
    <citation type="submission" date="2023-01" db="EMBL/GenBank/DDBJ databases">
        <title>Human gut microbiome strain richness.</title>
        <authorList>
            <person name="Chen-Liaw A."/>
        </authorList>
    </citation>
    <scope>NUCLEOTIDE SEQUENCE</scope>
    <source>
        <strain evidence="4">1001095st1_G4_1001095IJ_161003</strain>
        <strain evidence="3">1001283st1_B9_1001283B150217_161031</strain>
    </source>
</reference>
<evidence type="ECO:0000313" key="13">
    <source>
        <dbReference type="Proteomes" id="UP000322622"/>
    </source>
</evidence>
<name>A0A074JJT1_STRSL</name>
<reference evidence="6 13" key="4">
    <citation type="submission" date="2019-06" db="EMBL/GenBank/DDBJ databases">
        <title>Complete genome sequence of Streptococcus salivarius LAB813.</title>
        <authorList>
            <person name="Levesque C.M."/>
            <person name="Gong S.-G."/>
            <person name="Dufour D."/>
            <person name="Barbour A."/>
        </authorList>
    </citation>
    <scope>NUCLEOTIDE SEQUENCE [LARGE SCALE GENOMIC DNA]</scope>
    <source>
        <strain evidence="6 13">LAB813</strain>
    </source>
</reference>
<dbReference type="Proteomes" id="UP000516705">
    <property type="component" value="Chromosome"/>
</dbReference>
<keyword evidence="1" id="KW-0472">Membrane</keyword>
<keyword evidence="1" id="KW-0812">Transmembrane</keyword>
<evidence type="ECO:0000313" key="8">
    <source>
        <dbReference type="EMBL" id="QMI50889.1"/>
    </source>
</evidence>
<keyword evidence="1" id="KW-1133">Transmembrane helix</keyword>
<reference evidence="2 10" key="1">
    <citation type="submission" date="2014-04" db="EMBL/GenBank/DDBJ databases">
        <title>Variable characteristics of bacteriocin-producing Streptococcus salivarius strains isolated from Malaysian subjects.</title>
        <authorList>
            <person name="Philip K."/>
            <person name="Barbour A."/>
        </authorList>
    </citation>
    <scope>NUCLEOTIDE SEQUENCE [LARGE SCALE GENOMIC DNA]</scope>
    <source>
        <strain evidence="2 10">NU10</strain>
    </source>
</reference>
<protein>
    <submittedName>
        <fullName evidence="5">DUF3272 domain-containing protein</fullName>
    </submittedName>
    <submittedName>
        <fullName evidence="3">DUF3272 family protein</fullName>
    </submittedName>
</protein>